<dbReference type="GO" id="GO:0016020">
    <property type="term" value="C:membrane"/>
    <property type="evidence" value="ECO:0007669"/>
    <property type="project" value="InterPro"/>
</dbReference>
<keyword evidence="5" id="KW-1185">Reference proteome</keyword>
<feature type="region of interest" description="Disordered" evidence="1">
    <location>
        <begin position="50"/>
        <end position="73"/>
    </location>
</feature>
<sequence length="934" mass="91509">MGREQSTEPAKATRRPKARGEMRRFLTRCGAILAGAVIVMGISVAGPASPASAATPAGTLDQSSESWDGASFREPSDGTYQVFTAGVSGVFTGAEINRQTCCGSNFYGGAIDVSVVTVANGWPTTTVLGSGRLPETTTAGWHATSFTTTFTVTAGQQYALKLTPQSTVSIAAGGGYPGGYEIDHGIRREYSLAFRTYVDTTRVPPLLTAASPSSTGTVGTPYPTYTFTASGAPAPTFTVASGSLPSGLTLDSTTGQLTGTPAHAGAATFTVRAANGIDPPATSAPQTITIGRAAQTVTITSPAPAHPAAGSTYHVSATGGASGNPVTFTTPTSARCSVTGATVSLIRVGECVINADQAGNDDYLPGTAVQTISIVAGPAATLSITPTNRTVTQGDAIAFAITGADAAGNTVDTTGAILTSSGPDTIGGHRIQFSGAGDHVVTAALDGVSTSTTVRVVAGPLATLALSPATATVVEGGTTAFTVTGADAAGNPVDVGDATLTASPRDAVDGHAITFSGAGVHTVTATVNGVSTTAKITVTAGPLRALTITPTAQTVTQGDTIGFTITGTDVAGNPVDTTAAVFSSSARADTITGTSVTFSGAGDHTVTATLDGVSTSARIRVVAGPLATLTVTPATATVTQGNTTVFTITGADAAGNPVNVDAAALSSTARADAIDGRAVTFSGAGTRTVTASLGHVTATADIEVTPGPVATLTLTPAAATVTQGGKVEFTIAAADSAGNPVDTSSGTLASMNTADTIQGRTITFSGAGTRTITAVLGGVTATATVEVVAGPAATLTITPSATTIDQGGTLAFIVTGADTAGNPVDTGAAVLTSSIGTDIIDGTTVTFPHTSPHVITATLGTLTATVTVDVIPAAVPSSAAVVPSPPAASAPGLATTGLDGGALGATGIGALVLLLAGAALLLARRSPARQRPRP</sequence>
<evidence type="ECO:0000313" key="5">
    <source>
        <dbReference type="Proteomes" id="UP001142291"/>
    </source>
</evidence>
<dbReference type="InterPro" id="IPR013783">
    <property type="entry name" value="Ig-like_fold"/>
</dbReference>
<keyword evidence="2" id="KW-1133">Transmembrane helix</keyword>
<feature type="region of interest" description="Disordered" evidence="1">
    <location>
        <begin position="1"/>
        <end position="20"/>
    </location>
</feature>
<dbReference type="SUPFAM" id="SSF49313">
    <property type="entry name" value="Cadherin-like"/>
    <property type="match status" value="1"/>
</dbReference>
<dbReference type="EMBL" id="BSER01000012">
    <property type="protein sequence ID" value="GLJ96579.1"/>
    <property type="molecule type" value="Genomic_DNA"/>
</dbReference>
<protein>
    <recommendedName>
        <fullName evidence="3">BIG2 domain-containing protein</fullName>
    </recommendedName>
</protein>
<dbReference type="GO" id="GO:0005975">
    <property type="term" value="P:carbohydrate metabolic process"/>
    <property type="evidence" value="ECO:0007669"/>
    <property type="project" value="UniProtKB-ARBA"/>
</dbReference>
<comment type="caution">
    <text evidence="4">The sequence shown here is derived from an EMBL/GenBank/DDBJ whole genome shotgun (WGS) entry which is preliminary data.</text>
</comment>
<reference evidence="4" key="1">
    <citation type="journal article" date="2014" name="Int. J. Syst. Evol. Microbiol.">
        <title>Complete genome sequence of Corynebacterium casei LMG S-19264T (=DSM 44701T), isolated from a smear-ripened cheese.</title>
        <authorList>
            <consortium name="US DOE Joint Genome Institute (JGI-PGF)"/>
            <person name="Walter F."/>
            <person name="Albersmeier A."/>
            <person name="Kalinowski J."/>
            <person name="Ruckert C."/>
        </authorList>
    </citation>
    <scope>NUCLEOTIDE SEQUENCE</scope>
    <source>
        <strain evidence="4">VKM Ac-1940</strain>
    </source>
</reference>
<reference evidence="4" key="2">
    <citation type="submission" date="2023-01" db="EMBL/GenBank/DDBJ databases">
        <authorList>
            <person name="Sun Q."/>
            <person name="Evtushenko L."/>
        </authorList>
    </citation>
    <scope>NUCLEOTIDE SEQUENCE</scope>
    <source>
        <strain evidence="4">VKM Ac-1940</strain>
    </source>
</reference>
<dbReference type="AlphaFoldDB" id="A0A9W6HQ72"/>
<feature type="transmembrane region" description="Helical" evidence="2">
    <location>
        <begin position="25"/>
        <end position="46"/>
    </location>
</feature>
<feature type="domain" description="BIG2" evidence="3">
    <location>
        <begin position="708"/>
        <end position="786"/>
    </location>
</feature>
<evidence type="ECO:0000313" key="4">
    <source>
        <dbReference type="EMBL" id="GLJ96579.1"/>
    </source>
</evidence>
<dbReference type="Proteomes" id="UP001142291">
    <property type="component" value="Unassembled WGS sequence"/>
</dbReference>
<keyword evidence="2" id="KW-0812">Transmembrane</keyword>
<dbReference type="GO" id="GO:0005509">
    <property type="term" value="F:calcium ion binding"/>
    <property type="evidence" value="ECO:0007669"/>
    <property type="project" value="InterPro"/>
</dbReference>
<feature type="domain" description="BIG2" evidence="3">
    <location>
        <begin position="460"/>
        <end position="537"/>
    </location>
</feature>
<dbReference type="Gene3D" id="2.60.40.10">
    <property type="entry name" value="Immunoglobulins"/>
    <property type="match status" value="1"/>
</dbReference>
<feature type="domain" description="BIG2" evidence="3">
    <location>
        <begin position="542"/>
        <end position="620"/>
    </location>
</feature>
<evidence type="ECO:0000256" key="1">
    <source>
        <dbReference type="SAM" id="MobiDB-lite"/>
    </source>
</evidence>
<name>A0A9W6HQ72_9MICO</name>
<dbReference type="InterPro" id="IPR015919">
    <property type="entry name" value="Cadherin-like_sf"/>
</dbReference>
<feature type="domain" description="BIG2" evidence="3">
    <location>
        <begin position="625"/>
        <end position="703"/>
    </location>
</feature>
<dbReference type="SMART" id="SM00635">
    <property type="entry name" value="BID_2"/>
    <property type="match status" value="5"/>
</dbReference>
<evidence type="ECO:0000256" key="2">
    <source>
        <dbReference type="SAM" id="Phobius"/>
    </source>
</evidence>
<feature type="domain" description="BIG2" evidence="3">
    <location>
        <begin position="791"/>
        <end position="878"/>
    </location>
</feature>
<keyword evidence="2" id="KW-0472">Membrane</keyword>
<dbReference type="InterPro" id="IPR003343">
    <property type="entry name" value="Big_2"/>
</dbReference>
<evidence type="ECO:0000259" key="3">
    <source>
        <dbReference type="SMART" id="SM00635"/>
    </source>
</evidence>
<proteinExistence type="predicted"/>
<gene>
    <name evidence="4" type="ORF">GCM10017591_26420</name>
</gene>
<feature type="compositionally biased region" description="Low complexity" evidence="1">
    <location>
        <begin position="50"/>
        <end position="59"/>
    </location>
</feature>
<dbReference type="Gene3D" id="2.60.40.1080">
    <property type="match status" value="3"/>
</dbReference>
<organism evidence="4 5">
    <name type="scientific">Microbacterium dextranolyticum</name>
    <dbReference type="NCBI Taxonomy" id="36806"/>
    <lineage>
        <taxon>Bacteria</taxon>
        <taxon>Bacillati</taxon>
        <taxon>Actinomycetota</taxon>
        <taxon>Actinomycetes</taxon>
        <taxon>Micrococcales</taxon>
        <taxon>Microbacteriaceae</taxon>
        <taxon>Microbacterium</taxon>
    </lineage>
</organism>
<feature type="transmembrane region" description="Helical" evidence="2">
    <location>
        <begin position="902"/>
        <end position="923"/>
    </location>
</feature>
<accession>A0A9W6HQ72</accession>
<dbReference type="Pfam" id="PF05345">
    <property type="entry name" value="He_PIG"/>
    <property type="match status" value="1"/>
</dbReference>